<evidence type="ECO:0000256" key="5">
    <source>
        <dbReference type="ARBA" id="ARBA00022963"/>
    </source>
</evidence>
<gene>
    <name evidence="8" type="ORF">QRT05_05495</name>
</gene>
<dbReference type="Pfam" id="PF13091">
    <property type="entry name" value="PLDc_2"/>
    <property type="match status" value="2"/>
</dbReference>
<keyword evidence="5" id="KW-0442">Lipid degradation</keyword>
<dbReference type="PANTHER" id="PTHR43856">
    <property type="entry name" value="CARDIOLIPIN HYDROLASE"/>
    <property type="match status" value="1"/>
</dbReference>
<dbReference type="InterPro" id="IPR025202">
    <property type="entry name" value="PLD-like_dom"/>
</dbReference>
<dbReference type="InterPro" id="IPR051406">
    <property type="entry name" value="PLD_domain"/>
</dbReference>
<dbReference type="EC" id="3.1.4.4" evidence="3"/>
<sequence length="604" mass="63196">MGSRTRGTRAPGVRHVVVGGAVALLALVLAFAGVGPAAASTGASGTVIVATRPTVYGPGERVVVGGRVVGAPAGTAVTLQRAVGHAWKTVMRTTTTSRGRFTAAYDASASTARTTLRVRTASTARVKASTSRAFTLRPRASASISARLAGGPFVKGDAVVVTGSLSPARSGVVVRLEALHGSSWGLVTSGRTGARGTYRLATKATSATTVLRVVGRKAGTPDDAVSRAVTATHYTCVPGKAPAGGMAARFNTPNTGSGREISSLLVGAACAAASHSTISVAVYILTPGEAEPARILRALRSVARERDVRVRFVLERSGSGITNATIAQLRQFADVVVCTDACVTRTSTAAQMHNKVFTVSDTRWKSGVDPVVVLGSANWSTRQLHQYWQTAAIFHDDDAMYAAHLATFDLLRTCARTSCDPSRVKATVETDRGRGATLHFFPQATGDESLAAMRSVSCAPGSRIRIAMYQATASRVARVNDELRRLVAQGCDVDVVLSDGGIYYATPAVTQSIRSTGVGLRCATLMHGKFAVYQNVVVDGRGGQTIVTDGSQNWTPSGLRRNDDSTFTLSSAKATGLWKARIASVGDSYERGWQAIASRTHACR</sequence>
<dbReference type="EMBL" id="JAUCGR010000001">
    <property type="protein sequence ID" value="MDM7830778.1"/>
    <property type="molecule type" value="Genomic_DNA"/>
</dbReference>
<dbReference type="PANTHER" id="PTHR43856:SF1">
    <property type="entry name" value="MITOCHONDRIAL CARDIOLIPIN HYDROLASE"/>
    <property type="match status" value="1"/>
</dbReference>
<evidence type="ECO:0000256" key="4">
    <source>
        <dbReference type="ARBA" id="ARBA00022801"/>
    </source>
</evidence>
<protein>
    <recommendedName>
        <fullName evidence="3">phospholipase D</fullName>
        <ecNumber evidence="3">3.1.4.4</ecNumber>
    </recommendedName>
</protein>
<dbReference type="SUPFAM" id="SSF56024">
    <property type="entry name" value="Phospholipase D/nuclease"/>
    <property type="match status" value="2"/>
</dbReference>
<feature type="domain" description="PLD phosphodiesterase" evidence="7">
    <location>
        <begin position="348"/>
        <end position="383"/>
    </location>
</feature>
<reference evidence="8 9" key="1">
    <citation type="submission" date="2023-06" db="EMBL/GenBank/DDBJ databases">
        <title>Cellulomonas sp. MW9 Whole genome sequence.</title>
        <authorList>
            <person name="Park S."/>
        </authorList>
    </citation>
    <scope>NUCLEOTIDE SEQUENCE [LARGE SCALE GENOMIC DNA]</scope>
    <source>
        <strain evidence="8 9">MW9</strain>
    </source>
</reference>
<comment type="similarity">
    <text evidence="2">Belongs to the phospholipase D family.</text>
</comment>
<keyword evidence="9" id="KW-1185">Reference proteome</keyword>
<keyword evidence="4" id="KW-0378">Hydrolase</keyword>
<comment type="catalytic activity">
    <reaction evidence="1">
        <text>a 1,2-diacyl-sn-glycero-3-phosphocholine + H2O = a 1,2-diacyl-sn-glycero-3-phosphate + choline + H(+)</text>
        <dbReference type="Rhea" id="RHEA:14445"/>
        <dbReference type="ChEBI" id="CHEBI:15354"/>
        <dbReference type="ChEBI" id="CHEBI:15377"/>
        <dbReference type="ChEBI" id="CHEBI:15378"/>
        <dbReference type="ChEBI" id="CHEBI:57643"/>
        <dbReference type="ChEBI" id="CHEBI:58608"/>
        <dbReference type="EC" id="3.1.4.4"/>
    </reaction>
</comment>
<dbReference type="Gene3D" id="3.30.870.10">
    <property type="entry name" value="Endonuclease Chain A"/>
    <property type="match status" value="2"/>
</dbReference>
<comment type="caution">
    <text evidence="8">The sequence shown here is derived from an EMBL/GenBank/DDBJ whole genome shotgun (WGS) entry which is preliminary data.</text>
</comment>
<evidence type="ECO:0000256" key="2">
    <source>
        <dbReference type="ARBA" id="ARBA00008664"/>
    </source>
</evidence>
<dbReference type="RefSeq" id="WP_289445938.1">
    <property type="nucleotide sequence ID" value="NZ_JAUCGR010000001.1"/>
</dbReference>
<dbReference type="InterPro" id="IPR001736">
    <property type="entry name" value="PLipase_D/transphosphatidylase"/>
</dbReference>
<evidence type="ECO:0000259" key="7">
    <source>
        <dbReference type="PROSITE" id="PS50035"/>
    </source>
</evidence>
<dbReference type="PROSITE" id="PS50035">
    <property type="entry name" value="PLD"/>
    <property type="match status" value="1"/>
</dbReference>
<evidence type="ECO:0000313" key="9">
    <source>
        <dbReference type="Proteomes" id="UP001321453"/>
    </source>
</evidence>
<evidence type="ECO:0000256" key="1">
    <source>
        <dbReference type="ARBA" id="ARBA00000798"/>
    </source>
</evidence>
<evidence type="ECO:0000313" key="8">
    <source>
        <dbReference type="EMBL" id="MDM7830778.1"/>
    </source>
</evidence>
<accession>A0ABT7S584</accession>
<dbReference type="Proteomes" id="UP001321453">
    <property type="component" value="Unassembled WGS sequence"/>
</dbReference>
<keyword evidence="6" id="KW-0443">Lipid metabolism</keyword>
<name>A0ABT7S584_9CELL</name>
<organism evidence="8 9">
    <name type="scientific">Cellulomonas edaphi</name>
    <dbReference type="NCBI Taxonomy" id="3053468"/>
    <lineage>
        <taxon>Bacteria</taxon>
        <taxon>Bacillati</taxon>
        <taxon>Actinomycetota</taxon>
        <taxon>Actinomycetes</taxon>
        <taxon>Micrococcales</taxon>
        <taxon>Cellulomonadaceae</taxon>
        <taxon>Cellulomonas</taxon>
    </lineage>
</organism>
<proteinExistence type="inferred from homology"/>
<evidence type="ECO:0000256" key="6">
    <source>
        <dbReference type="ARBA" id="ARBA00023098"/>
    </source>
</evidence>
<evidence type="ECO:0000256" key="3">
    <source>
        <dbReference type="ARBA" id="ARBA00012027"/>
    </source>
</evidence>